<name>A0AB34AMB4_STAUR</name>
<protein>
    <submittedName>
        <fullName evidence="3">UPF0355 protein</fullName>
    </submittedName>
</protein>
<dbReference type="AlphaFoldDB" id="A0AB34AMB4"/>
<dbReference type="EMBL" id="BKAW01000009">
    <property type="protein sequence ID" value="GEQ03659.1"/>
    <property type="molecule type" value="Genomic_DNA"/>
</dbReference>
<gene>
    <name evidence="3" type="ORF">SCO02_21000</name>
</gene>
<evidence type="ECO:0000259" key="2">
    <source>
        <dbReference type="Pfam" id="PF11181"/>
    </source>
</evidence>
<evidence type="ECO:0000256" key="1">
    <source>
        <dbReference type="ARBA" id="ARBA00008128"/>
    </source>
</evidence>
<dbReference type="Proteomes" id="UP000321839">
    <property type="component" value="Unassembled WGS sequence"/>
</dbReference>
<sequence length="137" mass="15388">MADFTIVQSKDEILPTIQQKLSEGYVESEISVISKTKLHFDELHDSEVNLTATSGSFSDKMAKILTGEDGEETVLAYYDISDDDKERYKKEILDNNYLVIATKDNSSHEEVQEANAAYTNSAIKDKHYAEETEGPKS</sequence>
<dbReference type="Pfam" id="PF11181">
    <property type="entry name" value="YflT"/>
    <property type="match status" value="1"/>
</dbReference>
<proteinExistence type="inferred from homology"/>
<feature type="domain" description="General stress protein 17M-like" evidence="2">
    <location>
        <begin position="7"/>
        <end position="94"/>
    </location>
</feature>
<dbReference type="InterPro" id="IPR025889">
    <property type="entry name" value="GSP17M-like_dom"/>
</dbReference>
<reference evidence="3 4" key="1">
    <citation type="submission" date="2019-07" db="EMBL/GenBank/DDBJ databases">
        <title>Whole genome shotgun sequence of Staphylococcus cohnii subsp. urealyticus NBRC 109766.</title>
        <authorList>
            <person name="Hosoyama A."/>
            <person name="Uohara A."/>
            <person name="Ohji S."/>
            <person name="Ichikawa N."/>
        </authorList>
    </citation>
    <scope>NUCLEOTIDE SEQUENCE [LARGE SCALE GENOMIC DNA]</scope>
    <source>
        <strain evidence="3 4">NBRC 109766</strain>
    </source>
</reference>
<evidence type="ECO:0000313" key="4">
    <source>
        <dbReference type="Proteomes" id="UP000321839"/>
    </source>
</evidence>
<comment type="caution">
    <text evidence="3">The sequence shown here is derived from an EMBL/GenBank/DDBJ whole genome shotgun (WGS) entry which is preliminary data.</text>
</comment>
<keyword evidence="4" id="KW-1185">Reference proteome</keyword>
<organism evidence="3 4">
    <name type="scientific">Staphylococcus ureilyticus</name>
    <name type="common">Staphylococcus cohnii subsp. urealyticus</name>
    <dbReference type="NCBI Taxonomy" id="94138"/>
    <lineage>
        <taxon>Bacteria</taxon>
        <taxon>Bacillati</taxon>
        <taxon>Bacillota</taxon>
        <taxon>Bacilli</taxon>
        <taxon>Bacillales</taxon>
        <taxon>Staphylococcaceae</taxon>
        <taxon>Staphylococcus</taxon>
        <taxon>Staphylococcus cohnii species complex</taxon>
    </lineage>
</organism>
<comment type="similarity">
    <text evidence="1">Belongs to the UPF0355 family.</text>
</comment>
<evidence type="ECO:0000313" key="3">
    <source>
        <dbReference type="EMBL" id="GEQ03659.1"/>
    </source>
</evidence>
<accession>A0AB34AMB4</accession>
<dbReference type="RefSeq" id="WP_064209625.1">
    <property type="nucleotide sequence ID" value="NZ_BKAW01000009.1"/>
</dbReference>
<dbReference type="GeneID" id="78333574"/>